<name>A0ABS5YXC9_9ACTN</name>
<evidence type="ECO:0000313" key="6">
    <source>
        <dbReference type="Proteomes" id="UP001519654"/>
    </source>
</evidence>
<evidence type="ECO:0000256" key="2">
    <source>
        <dbReference type="ARBA" id="ARBA00022670"/>
    </source>
</evidence>
<comment type="similarity">
    <text evidence="1">Belongs to the peptidase S51 family.</text>
</comment>
<accession>A0ABS5YXC9</accession>
<dbReference type="Proteomes" id="UP001519654">
    <property type="component" value="Unassembled WGS sequence"/>
</dbReference>
<proteinExistence type="inferred from homology"/>
<sequence length="208" mass="21590">MIFLGGGGSESDESQLWDSLFVPGQRVVVWPYAMPPADRAAVVSWFRDALAPRGTFTVTDSLPGADVLVIPGGNTYDLLAAVRSRLPALSAFLQAGGHVYGGSAGAILLGADIDIAGILDPNDIGLTDTTGADLLAGHVVYPHYTPDQETTAAEWAAGHNVNVLAIPETSGVIVDGVEARNAGPATVHVFTPGAHLTYESGVSWRLTT</sequence>
<dbReference type="SUPFAM" id="SSF52317">
    <property type="entry name" value="Class I glutamine amidotransferase-like"/>
    <property type="match status" value="1"/>
</dbReference>
<gene>
    <name evidence="5" type="ORF">KOI35_29815</name>
</gene>
<dbReference type="InterPro" id="IPR029062">
    <property type="entry name" value="Class_I_gatase-like"/>
</dbReference>
<dbReference type="Pfam" id="PF03575">
    <property type="entry name" value="Peptidase_S51"/>
    <property type="match status" value="1"/>
</dbReference>
<dbReference type="InterPro" id="IPR005320">
    <property type="entry name" value="Peptidase_S51"/>
</dbReference>
<evidence type="ECO:0000313" key="5">
    <source>
        <dbReference type="EMBL" id="MBU2667716.1"/>
    </source>
</evidence>
<comment type="caution">
    <text evidence="5">The sequence shown here is derived from an EMBL/GenBank/DDBJ whole genome shotgun (WGS) entry which is preliminary data.</text>
</comment>
<dbReference type="RefSeq" id="WP_215791948.1">
    <property type="nucleotide sequence ID" value="NZ_JAHKKG010000009.1"/>
</dbReference>
<protein>
    <submittedName>
        <fullName evidence="5">Peptidase E</fullName>
    </submittedName>
</protein>
<evidence type="ECO:0000256" key="3">
    <source>
        <dbReference type="ARBA" id="ARBA00022801"/>
    </source>
</evidence>
<evidence type="ECO:0000256" key="4">
    <source>
        <dbReference type="ARBA" id="ARBA00022825"/>
    </source>
</evidence>
<evidence type="ECO:0000256" key="1">
    <source>
        <dbReference type="ARBA" id="ARBA00006534"/>
    </source>
</evidence>
<dbReference type="EMBL" id="JAHKKG010000009">
    <property type="protein sequence ID" value="MBU2667716.1"/>
    <property type="molecule type" value="Genomic_DNA"/>
</dbReference>
<keyword evidence="4" id="KW-0720">Serine protease</keyword>
<organism evidence="5 6">
    <name type="scientific">Paractinoplanes bogorensis</name>
    <dbReference type="NCBI Taxonomy" id="1610840"/>
    <lineage>
        <taxon>Bacteria</taxon>
        <taxon>Bacillati</taxon>
        <taxon>Actinomycetota</taxon>
        <taxon>Actinomycetes</taxon>
        <taxon>Micromonosporales</taxon>
        <taxon>Micromonosporaceae</taxon>
        <taxon>Paractinoplanes</taxon>
    </lineage>
</organism>
<keyword evidence="6" id="KW-1185">Reference proteome</keyword>
<keyword evidence="2" id="KW-0645">Protease</keyword>
<reference evidence="5 6" key="1">
    <citation type="submission" date="2021-06" db="EMBL/GenBank/DDBJ databases">
        <title>Actinoplanes lichenicola sp. nov., and Actinoplanes ovalisporus sp. nov., isolated from lichen in Thailand.</title>
        <authorList>
            <person name="Saeng-In P."/>
            <person name="Kanchanasin P."/>
            <person name="Yuki M."/>
            <person name="Kudo T."/>
            <person name="Ohkuma M."/>
            <person name="Phongsopitanun W."/>
            <person name="Tanasupawat S."/>
        </authorList>
    </citation>
    <scope>NUCLEOTIDE SEQUENCE [LARGE SCALE GENOMIC DNA]</scope>
    <source>
        <strain evidence="5 6">NBRC 110975</strain>
    </source>
</reference>
<keyword evidence="3" id="KW-0378">Hydrolase</keyword>
<dbReference type="Gene3D" id="3.40.50.880">
    <property type="match status" value="1"/>
</dbReference>